<evidence type="ECO:0000313" key="4">
    <source>
        <dbReference type="EMBL" id="CAG7820798.1"/>
    </source>
</evidence>
<feature type="non-terminal residue" evidence="4">
    <location>
        <position position="1"/>
    </location>
</feature>
<reference evidence="4" key="1">
    <citation type="submission" date="2021-06" db="EMBL/GenBank/DDBJ databases">
        <authorList>
            <person name="Hodson N. C."/>
            <person name="Mongue J. A."/>
            <person name="Jaron S. K."/>
        </authorList>
    </citation>
    <scope>NUCLEOTIDE SEQUENCE</scope>
</reference>
<dbReference type="AlphaFoldDB" id="A0A8J2PG09"/>
<dbReference type="GO" id="GO:0031418">
    <property type="term" value="F:L-ascorbic acid binding"/>
    <property type="evidence" value="ECO:0007669"/>
    <property type="project" value="UniProtKB-KW"/>
</dbReference>
<gene>
    <name evidence="4" type="ORF">AFUS01_LOCUS31169</name>
</gene>
<proteinExistence type="predicted"/>
<evidence type="ECO:0000256" key="1">
    <source>
        <dbReference type="ARBA" id="ARBA00022723"/>
    </source>
</evidence>
<dbReference type="PANTHER" id="PTHR10869:SF244">
    <property type="entry name" value="PROLYL 4-HYDROXYLASE SUBUNIT ALPHA-2"/>
    <property type="match status" value="1"/>
</dbReference>
<keyword evidence="2" id="KW-0847">Vitamin C</keyword>
<protein>
    <submittedName>
        <fullName evidence="4">Uncharacterized protein</fullName>
    </submittedName>
</protein>
<comment type="caution">
    <text evidence="4">The sequence shown here is derived from an EMBL/GenBank/DDBJ whole genome shotgun (WGS) entry which is preliminary data.</text>
</comment>
<dbReference type="InterPro" id="IPR045054">
    <property type="entry name" value="P4HA-like"/>
</dbReference>
<evidence type="ECO:0000256" key="3">
    <source>
        <dbReference type="ARBA" id="ARBA00023004"/>
    </source>
</evidence>
<dbReference type="GO" id="GO:0005783">
    <property type="term" value="C:endoplasmic reticulum"/>
    <property type="evidence" value="ECO:0007669"/>
    <property type="project" value="TreeGrafter"/>
</dbReference>
<keyword evidence="5" id="KW-1185">Reference proteome</keyword>
<dbReference type="GO" id="GO:0004656">
    <property type="term" value="F:procollagen-proline 4-dioxygenase activity"/>
    <property type="evidence" value="ECO:0007669"/>
    <property type="project" value="TreeGrafter"/>
</dbReference>
<dbReference type="GO" id="GO:0046872">
    <property type="term" value="F:metal ion binding"/>
    <property type="evidence" value="ECO:0007669"/>
    <property type="project" value="UniProtKB-KW"/>
</dbReference>
<keyword evidence="3" id="KW-0408">Iron</keyword>
<evidence type="ECO:0000256" key="2">
    <source>
        <dbReference type="ARBA" id="ARBA00022896"/>
    </source>
</evidence>
<dbReference type="Proteomes" id="UP000708208">
    <property type="component" value="Unassembled WGS sequence"/>
</dbReference>
<accession>A0A8J2PG09</accession>
<feature type="non-terminal residue" evidence="4">
    <location>
        <position position="188"/>
    </location>
</feature>
<keyword evidence="1" id="KW-0479">Metal-binding</keyword>
<dbReference type="PANTHER" id="PTHR10869">
    <property type="entry name" value="PROLYL 4-HYDROXYLASE ALPHA SUBUNIT"/>
    <property type="match status" value="1"/>
</dbReference>
<dbReference type="EMBL" id="CAJVCH010490410">
    <property type="protein sequence ID" value="CAG7820798.1"/>
    <property type="molecule type" value="Genomic_DNA"/>
</dbReference>
<evidence type="ECO:0000313" key="5">
    <source>
        <dbReference type="Proteomes" id="UP000708208"/>
    </source>
</evidence>
<sequence>VRLIGTNQSAFTNRKKRQTPITTLDPEEYHQQEMFLNFDRLCQLGYSQPLMENLETLKCVHNRNVHPYWTIAPLQIEILHKDPFIIQIHNILSESKMKFLISSARPNMTRSQVIADPDAANADEPRISFFRSSVNAWLDDVNPETPFSFVNEIVQRVTGFANLRVTFKSIGSEVIQVANYATGGKYLP</sequence>
<name>A0A8J2PG09_9HEXA</name>
<dbReference type="OrthoDB" id="420380at2759"/>
<organism evidence="4 5">
    <name type="scientific">Allacma fusca</name>
    <dbReference type="NCBI Taxonomy" id="39272"/>
    <lineage>
        <taxon>Eukaryota</taxon>
        <taxon>Metazoa</taxon>
        <taxon>Ecdysozoa</taxon>
        <taxon>Arthropoda</taxon>
        <taxon>Hexapoda</taxon>
        <taxon>Collembola</taxon>
        <taxon>Symphypleona</taxon>
        <taxon>Sminthuridae</taxon>
        <taxon>Allacma</taxon>
    </lineage>
</organism>